<dbReference type="GO" id="GO:0005759">
    <property type="term" value="C:mitochondrial matrix"/>
    <property type="evidence" value="ECO:0007669"/>
    <property type="project" value="UniProtKB-SubCell"/>
</dbReference>
<dbReference type="FunFam" id="3.30.565.10:FF:000007">
    <property type="entry name" value="Mitochondrial pyruvate dehydrogenase kinase isoform 2"/>
    <property type="match status" value="1"/>
</dbReference>
<reference evidence="13 14" key="1">
    <citation type="submission" date="2020-05" db="EMBL/GenBank/DDBJ databases">
        <title>Electrophorus electricus (electric eel) genome, fEleEle1, primary haplotype.</title>
        <authorList>
            <person name="Myers G."/>
            <person name="Meyer A."/>
            <person name="Fedrigo O."/>
            <person name="Formenti G."/>
            <person name="Rhie A."/>
            <person name="Tracey A."/>
            <person name="Sims Y."/>
            <person name="Jarvis E.D."/>
        </authorList>
    </citation>
    <scope>NUCLEOTIDE SEQUENCE [LARGE SCALE GENOMIC DNA]</scope>
</reference>
<dbReference type="InterPro" id="IPR003594">
    <property type="entry name" value="HATPase_dom"/>
</dbReference>
<dbReference type="InterPro" id="IPR036784">
    <property type="entry name" value="AK/P_DHK_N_sf"/>
</dbReference>
<evidence type="ECO:0000256" key="11">
    <source>
        <dbReference type="RuleBase" id="RU366032"/>
    </source>
</evidence>
<comment type="similarity">
    <text evidence="2 11">Belongs to the PDK/BCKDK protein kinase family.</text>
</comment>
<evidence type="ECO:0000256" key="8">
    <source>
        <dbReference type="ARBA" id="ARBA00023128"/>
    </source>
</evidence>
<evidence type="ECO:0000313" key="14">
    <source>
        <dbReference type="Proteomes" id="UP000314983"/>
    </source>
</evidence>
<organism evidence="13 14">
    <name type="scientific">Electrophorus electricus</name>
    <name type="common">Electric eel</name>
    <name type="synonym">Gymnotus electricus</name>
    <dbReference type="NCBI Taxonomy" id="8005"/>
    <lineage>
        <taxon>Eukaryota</taxon>
        <taxon>Metazoa</taxon>
        <taxon>Chordata</taxon>
        <taxon>Craniata</taxon>
        <taxon>Vertebrata</taxon>
        <taxon>Euteleostomi</taxon>
        <taxon>Actinopterygii</taxon>
        <taxon>Neopterygii</taxon>
        <taxon>Teleostei</taxon>
        <taxon>Ostariophysi</taxon>
        <taxon>Gymnotiformes</taxon>
        <taxon>Gymnotoidei</taxon>
        <taxon>Gymnotidae</taxon>
        <taxon>Electrophorus</taxon>
    </lineage>
</organism>
<comment type="subcellular location">
    <subcellularLocation>
        <location evidence="1 11">Mitochondrion matrix</location>
    </subcellularLocation>
</comment>
<keyword evidence="4 11" id="KW-0547">Nucleotide-binding</keyword>
<keyword evidence="7" id="KW-0809">Transit peptide</keyword>
<keyword evidence="5 11" id="KW-0418">Kinase</keyword>
<dbReference type="InterPro" id="IPR039028">
    <property type="entry name" value="BCKD/PDK"/>
</dbReference>
<dbReference type="GO" id="GO:0004740">
    <property type="term" value="F:pyruvate dehydrogenase (acetyl-transferring) kinase activity"/>
    <property type="evidence" value="ECO:0007669"/>
    <property type="project" value="UniProtKB-EC"/>
</dbReference>
<evidence type="ECO:0000256" key="3">
    <source>
        <dbReference type="ARBA" id="ARBA00022679"/>
    </source>
</evidence>
<dbReference type="Pfam" id="PF10436">
    <property type="entry name" value="BCDHK_Adom3"/>
    <property type="match status" value="1"/>
</dbReference>
<protein>
    <recommendedName>
        <fullName evidence="11">Protein-serine/threonine kinase</fullName>
        <ecNumber evidence="11">2.7.11.-</ecNumber>
    </recommendedName>
</protein>
<dbReference type="SUPFAM" id="SSF55874">
    <property type="entry name" value="ATPase domain of HSP90 chaperone/DNA topoisomerase II/histidine kinase"/>
    <property type="match status" value="1"/>
</dbReference>
<feature type="domain" description="Histidine kinase" evidence="12">
    <location>
        <begin position="226"/>
        <end position="349"/>
    </location>
</feature>
<evidence type="ECO:0000256" key="5">
    <source>
        <dbReference type="ARBA" id="ARBA00022777"/>
    </source>
</evidence>
<keyword evidence="8 11" id="KW-0496">Mitochondrion</keyword>
<dbReference type="InterPro" id="IPR036890">
    <property type="entry name" value="HATPase_C_sf"/>
</dbReference>
<dbReference type="Gene3D" id="3.30.565.10">
    <property type="entry name" value="Histidine kinase-like ATPase, C-terminal domain"/>
    <property type="match status" value="1"/>
</dbReference>
<evidence type="ECO:0000256" key="10">
    <source>
        <dbReference type="ARBA" id="ARBA00048201"/>
    </source>
</evidence>
<gene>
    <name evidence="13" type="primary">PDK4</name>
</gene>
<evidence type="ECO:0000256" key="6">
    <source>
        <dbReference type="ARBA" id="ARBA00022840"/>
    </source>
</evidence>
<evidence type="ECO:0000256" key="9">
    <source>
        <dbReference type="ARBA" id="ARBA00038845"/>
    </source>
</evidence>
<evidence type="ECO:0000256" key="1">
    <source>
        <dbReference type="ARBA" id="ARBA00004305"/>
    </source>
</evidence>
<evidence type="ECO:0000256" key="2">
    <source>
        <dbReference type="ARBA" id="ARBA00006155"/>
    </source>
</evidence>
<keyword evidence="3 11" id="KW-0808">Transferase</keyword>
<dbReference type="InterPro" id="IPR018955">
    <property type="entry name" value="BCDHK/PDK_N"/>
</dbReference>
<comment type="catalytic activity">
    <reaction evidence="10">
        <text>L-seryl-[pyruvate dehydrogenase E1 alpha subunit] + ATP = O-phospho-L-seryl-[pyruvate dehydrogenase E1 alpha subunit] + ADP + H(+)</text>
        <dbReference type="Rhea" id="RHEA:23052"/>
        <dbReference type="Rhea" id="RHEA-COMP:13689"/>
        <dbReference type="Rhea" id="RHEA-COMP:13690"/>
        <dbReference type="ChEBI" id="CHEBI:15378"/>
        <dbReference type="ChEBI" id="CHEBI:29999"/>
        <dbReference type="ChEBI" id="CHEBI:30616"/>
        <dbReference type="ChEBI" id="CHEBI:83421"/>
        <dbReference type="ChEBI" id="CHEBI:456216"/>
        <dbReference type="EC" id="2.7.11.2"/>
    </reaction>
</comment>
<keyword evidence="6 11" id="KW-0067">ATP-binding</keyword>
<dbReference type="PROSITE" id="PS50109">
    <property type="entry name" value="HIS_KIN"/>
    <property type="match status" value="1"/>
</dbReference>
<name>A0AAY5EB59_ELEEL</name>
<dbReference type="Ensembl" id="ENSEEET00000064043.1">
    <property type="protein sequence ID" value="ENSEEEP00000054161.1"/>
    <property type="gene ID" value="ENSEEEG00000021944.2"/>
</dbReference>
<dbReference type="EC" id="2.7.11.-" evidence="11"/>
<dbReference type="GeneTree" id="ENSGT01030000234646"/>
<sequence>MKFAHILLKDTSKLNIPKQVDRFSKFSPSPLSMKQFIDFGSANACEKTAFKFLRQELPVRLANIMKEIDFLPDKLISTPSVQLLCAAWPSRVPPRLFTETLINVRNRHNNVVPTMAQGVLEYKEAFGVDPVTNQNVQYFLDRFYTSRISTRMLMNQHTLIFSGSTNPAHPKHIGSIDPNCDVVEVVKDAFESSKMLCDQYYLTSPEVTIQVNSKGTNDPISIVYVPSHLYHMLFELFKNAMRATVETHENSTHLPPIKVRVALGSEDLTIKMSDRGGGVPLRKIERLFSYMYSTAPSPMTDTARNAPLAGFGYGLPISRLYARYFQGDLHLYSMEGYGTSAVIYLKALSSESVERLPVFNKSALRHYQTSTEADDWCIPSSEPKKLGKYDYSV</sequence>
<accession>A0AAY5EB59</accession>
<dbReference type="GO" id="GO:0005524">
    <property type="term" value="F:ATP binding"/>
    <property type="evidence" value="ECO:0007669"/>
    <property type="project" value="UniProtKB-UniRule"/>
</dbReference>
<comment type="subunit">
    <text evidence="9">Homodimer. Interacts with the pyruvate dehydrogenase complex subunit DLAT, and is part of the multimeric pyruvate dehydrogenase complex that contains multiple copies of pyruvate dehydrogenase (E1), dihydrolipoamide acetyltransferase (DLAT, E2) and lipoamide dehydrogenase (DLD, E3).</text>
</comment>
<evidence type="ECO:0000256" key="7">
    <source>
        <dbReference type="ARBA" id="ARBA00022946"/>
    </source>
</evidence>
<reference evidence="13" key="2">
    <citation type="submission" date="2025-08" db="UniProtKB">
        <authorList>
            <consortium name="Ensembl"/>
        </authorList>
    </citation>
    <scope>IDENTIFICATION</scope>
</reference>
<dbReference type="SUPFAM" id="SSF69012">
    <property type="entry name" value="alpha-ketoacid dehydrogenase kinase, N-terminal domain"/>
    <property type="match status" value="1"/>
</dbReference>
<dbReference type="PANTHER" id="PTHR11947:SF22">
    <property type="entry name" value="[PYRUVATE DEHYDROGENASE (ACETYL-TRANSFERRING)] KINASE ISOZYME 4, MITOCHONDRIAL"/>
    <property type="match status" value="1"/>
</dbReference>
<proteinExistence type="inferred from homology"/>
<evidence type="ECO:0000313" key="13">
    <source>
        <dbReference type="Ensembl" id="ENSEEEP00000054161.1"/>
    </source>
</evidence>
<keyword evidence="14" id="KW-1185">Reference proteome</keyword>
<dbReference type="Proteomes" id="UP000314983">
    <property type="component" value="Chromosome 8"/>
</dbReference>
<dbReference type="Gene3D" id="1.20.140.20">
    <property type="entry name" value="Alpha-ketoacid/pyruvate dehydrogenase kinase, N-terminal domain"/>
    <property type="match status" value="1"/>
</dbReference>
<reference evidence="13" key="3">
    <citation type="submission" date="2025-09" db="UniProtKB">
        <authorList>
            <consortium name="Ensembl"/>
        </authorList>
    </citation>
    <scope>IDENTIFICATION</scope>
</reference>
<evidence type="ECO:0000256" key="4">
    <source>
        <dbReference type="ARBA" id="ARBA00022741"/>
    </source>
</evidence>
<dbReference type="PANTHER" id="PTHR11947">
    <property type="entry name" value="PYRUVATE DEHYDROGENASE KINASE"/>
    <property type="match status" value="1"/>
</dbReference>
<dbReference type="SMART" id="SM00387">
    <property type="entry name" value="HATPase_c"/>
    <property type="match status" value="1"/>
</dbReference>
<evidence type="ECO:0000259" key="12">
    <source>
        <dbReference type="PROSITE" id="PS50109"/>
    </source>
</evidence>
<dbReference type="Pfam" id="PF02518">
    <property type="entry name" value="HATPase_c"/>
    <property type="match status" value="1"/>
</dbReference>
<dbReference type="AlphaFoldDB" id="A0AAY5EB59"/>
<dbReference type="GO" id="GO:0010906">
    <property type="term" value="P:regulation of glucose metabolic process"/>
    <property type="evidence" value="ECO:0007669"/>
    <property type="project" value="TreeGrafter"/>
</dbReference>
<dbReference type="InterPro" id="IPR005467">
    <property type="entry name" value="His_kinase_dom"/>
</dbReference>
<dbReference type="CDD" id="cd16929">
    <property type="entry name" value="HATPase_PDK-like"/>
    <property type="match status" value="1"/>
</dbReference>